<keyword evidence="2" id="KW-0255">Endonuclease</keyword>
<gene>
    <name evidence="2" type="ORF">I4J89_05225</name>
</gene>
<protein>
    <submittedName>
        <fullName evidence="2">HNH endonuclease</fullName>
    </submittedName>
</protein>
<dbReference type="Gene3D" id="1.10.30.50">
    <property type="match status" value="1"/>
</dbReference>
<dbReference type="SMART" id="SM00507">
    <property type="entry name" value="HNHc"/>
    <property type="match status" value="1"/>
</dbReference>
<dbReference type="GO" id="GO:0016567">
    <property type="term" value="P:protein ubiquitination"/>
    <property type="evidence" value="ECO:0007669"/>
    <property type="project" value="TreeGrafter"/>
</dbReference>
<comment type="caution">
    <text evidence="2">The sequence shown here is derived from an EMBL/GenBank/DDBJ whole genome shotgun (WGS) entry which is preliminary data.</text>
</comment>
<dbReference type="CDD" id="cd00085">
    <property type="entry name" value="HNHc"/>
    <property type="match status" value="1"/>
</dbReference>
<dbReference type="GO" id="GO:0004519">
    <property type="term" value="F:endonuclease activity"/>
    <property type="evidence" value="ECO:0007669"/>
    <property type="project" value="UniProtKB-KW"/>
</dbReference>
<feature type="domain" description="YDG" evidence="1">
    <location>
        <begin position="11"/>
        <end position="156"/>
    </location>
</feature>
<evidence type="ECO:0000313" key="3">
    <source>
        <dbReference type="Proteomes" id="UP000598146"/>
    </source>
</evidence>
<dbReference type="PANTHER" id="PTHR14140:SF27">
    <property type="entry name" value="OS04G0289800 PROTEIN"/>
    <property type="match status" value="1"/>
</dbReference>
<dbReference type="EMBL" id="JADQTO010000002">
    <property type="protein sequence ID" value="MBG0560863.1"/>
    <property type="molecule type" value="Genomic_DNA"/>
</dbReference>
<evidence type="ECO:0000259" key="1">
    <source>
        <dbReference type="PROSITE" id="PS51015"/>
    </source>
</evidence>
<dbReference type="InterPro" id="IPR036987">
    <property type="entry name" value="SRA-YDG_sf"/>
</dbReference>
<dbReference type="AlphaFoldDB" id="A0A931FV22"/>
<dbReference type="InterPro" id="IPR003615">
    <property type="entry name" value="HNH_nuc"/>
</dbReference>
<dbReference type="Gene3D" id="2.30.280.10">
    <property type="entry name" value="SRA-YDG"/>
    <property type="match status" value="1"/>
</dbReference>
<dbReference type="SUPFAM" id="SSF88697">
    <property type="entry name" value="PUA domain-like"/>
    <property type="match status" value="1"/>
</dbReference>
<dbReference type="Pfam" id="PF13391">
    <property type="entry name" value="HNH_2"/>
    <property type="match status" value="1"/>
</dbReference>
<dbReference type="PANTHER" id="PTHR14140">
    <property type="entry name" value="E3 UBIQUITIN-PROTEIN LIGASE UHRF-RELATED"/>
    <property type="match status" value="1"/>
</dbReference>
<dbReference type="GO" id="GO:0044027">
    <property type="term" value="P:negative regulation of gene expression via chromosomal CpG island methylation"/>
    <property type="evidence" value="ECO:0007669"/>
    <property type="project" value="TreeGrafter"/>
</dbReference>
<keyword evidence="2" id="KW-0378">Hydrolase</keyword>
<organism evidence="2 3">
    <name type="scientific">Actinoplanes aureus</name>
    <dbReference type="NCBI Taxonomy" id="2792083"/>
    <lineage>
        <taxon>Bacteria</taxon>
        <taxon>Bacillati</taxon>
        <taxon>Actinomycetota</taxon>
        <taxon>Actinomycetes</taxon>
        <taxon>Micromonosporales</taxon>
        <taxon>Micromonosporaceae</taxon>
        <taxon>Actinoplanes</taxon>
    </lineage>
</organism>
<dbReference type="InterPro" id="IPR003105">
    <property type="entry name" value="SRA_YDG"/>
</dbReference>
<proteinExistence type="predicted"/>
<evidence type="ECO:0000313" key="2">
    <source>
        <dbReference type="EMBL" id="MBG0560863.1"/>
    </source>
</evidence>
<dbReference type="InterPro" id="IPR015947">
    <property type="entry name" value="PUA-like_sf"/>
</dbReference>
<dbReference type="GO" id="GO:0061630">
    <property type="term" value="F:ubiquitin protein ligase activity"/>
    <property type="evidence" value="ECO:0007669"/>
    <property type="project" value="TreeGrafter"/>
</dbReference>
<sequence length="299" mass="33026">MEYFNVFSGFGEVPGVPVGAVFKDRASLVEHRVHINTQWGIIGTRDRGAESVVVSGGYEDDKDYGDLIIYTGHGGRDQDTGKQVDHQSFDARGNAALVTSHVTGVPVRVIRGADAKRKNSHAPSYGYRYDGLFQVESFWQGPGQSGFRVCCYRLVKVSESTAGWDVVTDVASLPSGNVEPGRTRVTRSQIRRARALSLAVKELHDYRCQICDARLTIKGLGYAQGAHIRPVGQPHSGTDTPDNLLCLCPNCHVLFDNGEIVVNDDLTIVSSQPNRGLLRTSHDHVINLDHLRYHRDLFR</sequence>
<keyword evidence="2" id="KW-0540">Nuclease</keyword>
<keyword evidence="3" id="KW-1185">Reference proteome</keyword>
<dbReference type="Pfam" id="PF02182">
    <property type="entry name" value="SAD_SRA"/>
    <property type="match status" value="1"/>
</dbReference>
<name>A0A931FV22_9ACTN</name>
<dbReference type="Proteomes" id="UP000598146">
    <property type="component" value="Unassembled WGS sequence"/>
</dbReference>
<reference evidence="2" key="1">
    <citation type="submission" date="2020-11" db="EMBL/GenBank/DDBJ databases">
        <title>Isolation and identification of active actinomycetes.</title>
        <authorList>
            <person name="Sun X."/>
        </authorList>
    </citation>
    <scope>NUCLEOTIDE SEQUENCE</scope>
    <source>
        <strain evidence="2">NEAU-A11</strain>
    </source>
</reference>
<dbReference type="SMART" id="SM00466">
    <property type="entry name" value="SRA"/>
    <property type="match status" value="1"/>
</dbReference>
<dbReference type="InterPro" id="IPR045134">
    <property type="entry name" value="UHRF1/2-like"/>
</dbReference>
<accession>A0A931FV22</accession>
<dbReference type="PROSITE" id="PS51015">
    <property type="entry name" value="YDG"/>
    <property type="match status" value="1"/>
</dbReference>